<reference evidence="1" key="1">
    <citation type="submission" date="2007-07" db="EMBL/GenBank/DDBJ databases">
        <title>Plasticity zones in Helicobacters: population, sequence and functional analyses.</title>
        <authorList>
            <person name="Kersulyte D."/>
            <person name="Lee W."/>
            <person name="Subramaniam D."/>
            <person name="Kalia A."/>
            <person name="Dailidiene D."/>
            <person name="Anant S."/>
            <person name="Berg D.E."/>
        </authorList>
    </citation>
    <scope>NUCLEOTIDE SEQUENCE</scope>
    <source>
        <strain evidence="1">MIT-00-7128</strain>
    </source>
</reference>
<sequence>MKILIEEENYPLKELESLFNDSSFYTKNSKNKAQARVNCVGYYYANNQVVYILPKVFMLNKDTTIFNTPKENLLNILKDFKHAKEYASLRSLCVYFYNSLKEFRRRHSY</sequence>
<protein>
    <submittedName>
        <fullName evidence="1">Uncharacterized protein</fullName>
    </submittedName>
</protein>
<proteinExistence type="predicted"/>
<dbReference type="EMBL" id="EU015081">
    <property type="protein sequence ID" value="ABS86797.1"/>
    <property type="molecule type" value="Genomic_DNA"/>
</dbReference>
<gene>
    <name evidence="1" type="ORF">w4</name>
</gene>
<organism evidence="1">
    <name type="scientific">Helicobacter cetorum</name>
    <dbReference type="NCBI Taxonomy" id="138563"/>
    <lineage>
        <taxon>Bacteria</taxon>
        <taxon>Pseudomonadati</taxon>
        <taxon>Campylobacterota</taxon>
        <taxon>Epsilonproteobacteria</taxon>
        <taxon>Campylobacterales</taxon>
        <taxon>Helicobacteraceae</taxon>
        <taxon>Helicobacter</taxon>
    </lineage>
</organism>
<evidence type="ECO:0000313" key="1">
    <source>
        <dbReference type="EMBL" id="ABS86797.1"/>
    </source>
</evidence>
<accession>A7LGX7</accession>
<name>A7LGX7_9HELI</name>
<dbReference type="AlphaFoldDB" id="A7LGX7"/>